<evidence type="ECO:0000256" key="8">
    <source>
        <dbReference type="SAM" id="Phobius"/>
    </source>
</evidence>
<evidence type="ECO:0000256" key="1">
    <source>
        <dbReference type="ARBA" id="ARBA00022448"/>
    </source>
</evidence>
<comment type="caution">
    <text evidence="9">The sequence shown here is derived from an EMBL/GenBank/DDBJ whole genome shotgun (WGS) entry which is preliminary data.</text>
</comment>
<evidence type="ECO:0000256" key="3">
    <source>
        <dbReference type="ARBA" id="ARBA00022692"/>
    </source>
</evidence>
<dbReference type="InterPro" id="IPR003810">
    <property type="entry name" value="Mntp/YtaF"/>
</dbReference>
<keyword evidence="1" id="KW-0813">Transport</keyword>
<accession>A0A0W8F3J8</accession>
<keyword evidence="3 8" id="KW-0812">Transmembrane</keyword>
<feature type="transmembrane region" description="Helical" evidence="8">
    <location>
        <begin position="130"/>
        <end position="151"/>
    </location>
</feature>
<reference evidence="9" key="1">
    <citation type="journal article" date="2015" name="Proc. Natl. Acad. Sci. U.S.A.">
        <title>Networks of energetic and metabolic interactions define dynamics in microbial communities.</title>
        <authorList>
            <person name="Embree M."/>
            <person name="Liu J.K."/>
            <person name="Al-Bassam M.M."/>
            <person name="Zengler K."/>
        </authorList>
    </citation>
    <scope>NUCLEOTIDE SEQUENCE</scope>
</reference>
<organism evidence="9">
    <name type="scientific">hydrocarbon metagenome</name>
    <dbReference type="NCBI Taxonomy" id="938273"/>
    <lineage>
        <taxon>unclassified sequences</taxon>
        <taxon>metagenomes</taxon>
        <taxon>ecological metagenomes</taxon>
    </lineage>
</organism>
<keyword evidence="2" id="KW-1003">Cell membrane</keyword>
<dbReference type="GO" id="GO:0006811">
    <property type="term" value="P:monoatomic ion transport"/>
    <property type="evidence" value="ECO:0007669"/>
    <property type="project" value="UniProtKB-KW"/>
</dbReference>
<dbReference type="PANTHER" id="PTHR35529">
    <property type="entry name" value="MANGANESE EFFLUX PUMP MNTP-RELATED"/>
    <property type="match status" value="1"/>
</dbReference>
<dbReference type="Pfam" id="PF02659">
    <property type="entry name" value="Mntp"/>
    <property type="match status" value="1"/>
</dbReference>
<feature type="transmembrane region" description="Helical" evidence="8">
    <location>
        <begin position="62"/>
        <end position="86"/>
    </location>
</feature>
<dbReference type="InterPro" id="IPR022929">
    <property type="entry name" value="Put_MntP"/>
</dbReference>
<evidence type="ECO:0000256" key="6">
    <source>
        <dbReference type="ARBA" id="ARBA00023136"/>
    </source>
</evidence>
<feature type="transmembrane region" description="Helical" evidence="8">
    <location>
        <begin position="163"/>
        <end position="180"/>
    </location>
</feature>
<evidence type="ECO:0000256" key="2">
    <source>
        <dbReference type="ARBA" id="ARBA00022475"/>
    </source>
</evidence>
<feature type="transmembrane region" description="Helical" evidence="8">
    <location>
        <begin position="32"/>
        <end position="56"/>
    </location>
</feature>
<name>A0A0W8F3J8_9ZZZZ</name>
<gene>
    <name evidence="9" type="ORF">ASZ90_014835</name>
</gene>
<dbReference type="PANTHER" id="PTHR35529:SF1">
    <property type="entry name" value="MANGANESE EFFLUX PUMP MNTP-RELATED"/>
    <property type="match status" value="1"/>
</dbReference>
<dbReference type="HAMAP" id="MF_01521">
    <property type="entry name" value="MntP_pump"/>
    <property type="match status" value="1"/>
</dbReference>
<feature type="transmembrane region" description="Helical" evidence="8">
    <location>
        <begin position="6"/>
        <end position="25"/>
    </location>
</feature>
<feature type="transmembrane region" description="Helical" evidence="8">
    <location>
        <begin position="98"/>
        <end position="124"/>
    </location>
</feature>
<dbReference type="EMBL" id="LNQE01001553">
    <property type="protein sequence ID" value="KUG15479.1"/>
    <property type="molecule type" value="Genomic_DNA"/>
</dbReference>
<evidence type="ECO:0000256" key="5">
    <source>
        <dbReference type="ARBA" id="ARBA00023065"/>
    </source>
</evidence>
<dbReference type="AlphaFoldDB" id="A0A0W8F3J8"/>
<protein>
    <recommendedName>
        <fullName evidence="10">Manganese efflux pump MntP</fullName>
    </recommendedName>
</protein>
<keyword evidence="6 8" id="KW-0472">Membrane</keyword>
<keyword evidence="7" id="KW-0464">Manganese</keyword>
<evidence type="ECO:0000313" key="9">
    <source>
        <dbReference type="EMBL" id="KUG15479.1"/>
    </source>
</evidence>
<keyword evidence="5" id="KW-0406">Ion transport</keyword>
<sequence length="185" mass="19331">MDPWTLLVIAVALAMDCFAVSLAAGTVSGSRLFGTAAVLALFFGIFQSGMAILGWAAGSWMVWAFGSIDHWIAFLILTVIGAKMVYEGWRGEESRERNYLSLATILVLSIATSVDSLGVGLSLALLSTGIGAAALLIGLVSSVFSFAGVILGCSLASRWGRPVEIAGGIILIIIGVRILTEHLLS</sequence>
<keyword evidence="4 8" id="KW-1133">Transmembrane helix</keyword>
<evidence type="ECO:0008006" key="10">
    <source>
        <dbReference type="Google" id="ProtNLM"/>
    </source>
</evidence>
<proteinExistence type="inferred from homology"/>
<evidence type="ECO:0000256" key="7">
    <source>
        <dbReference type="ARBA" id="ARBA00023211"/>
    </source>
</evidence>
<evidence type="ECO:0000256" key="4">
    <source>
        <dbReference type="ARBA" id="ARBA00022989"/>
    </source>
</evidence>